<keyword evidence="3" id="KW-1185">Reference proteome</keyword>
<dbReference type="Gene3D" id="3.80.10.10">
    <property type="entry name" value="Ribonuclease Inhibitor"/>
    <property type="match status" value="1"/>
</dbReference>
<dbReference type="InterPro" id="IPR053197">
    <property type="entry name" value="F-box_SCFL_complex_component"/>
</dbReference>
<protein>
    <recommendedName>
        <fullName evidence="1">F-box domain-containing protein</fullName>
    </recommendedName>
</protein>
<dbReference type="Gene3D" id="1.20.1280.50">
    <property type="match status" value="1"/>
</dbReference>
<dbReference type="Gramene" id="TraesCS4B03G0722300.1">
    <property type="protein sequence ID" value="TraesCS4B03G0722300.1.CDS"/>
    <property type="gene ID" value="TraesCS4B03G0722300"/>
</dbReference>
<dbReference type="InterPro" id="IPR032675">
    <property type="entry name" value="LRR_dom_sf"/>
</dbReference>
<dbReference type="GeneID" id="123095174"/>
<dbReference type="EnsemblPlants" id="TraesCS4B02G271600.1">
    <property type="protein sequence ID" value="TraesCS4B02G271600.1"/>
    <property type="gene ID" value="TraesCS4B02G271600"/>
</dbReference>
<reference evidence="2" key="2">
    <citation type="submission" date="2018-10" db="UniProtKB">
        <authorList>
            <consortium name="EnsemblPlants"/>
        </authorList>
    </citation>
    <scope>IDENTIFICATION</scope>
</reference>
<dbReference type="AlphaFoldDB" id="A0A3B6IUJ2"/>
<feature type="domain" description="F-box" evidence="1">
    <location>
        <begin position="5"/>
        <end position="38"/>
    </location>
</feature>
<dbReference type="PANTHER" id="PTHR34223:SF22">
    <property type="entry name" value="OS11G0208300 PROTEIN"/>
    <property type="match status" value="1"/>
</dbReference>
<name>A0A3B6IUJ2_WHEAT</name>
<proteinExistence type="predicted"/>
<dbReference type="InterPro" id="IPR053781">
    <property type="entry name" value="F-box_AtFBL13-like"/>
</dbReference>
<evidence type="ECO:0000313" key="2">
    <source>
        <dbReference type="EnsemblPlants" id="TraesCS4B02G271600.1"/>
    </source>
</evidence>
<dbReference type="Gramene" id="TraesARI4B03G02402030.1">
    <property type="protein sequence ID" value="TraesARI4B03G02402030.1"/>
    <property type="gene ID" value="TraesARI4B03G02402030"/>
</dbReference>
<dbReference type="Gramene" id="TraesJUL4B03G02383450.1">
    <property type="protein sequence ID" value="TraesJUL4B03G02383450.1"/>
    <property type="gene ID" value="TraesJUL4B03G02383450"/>
</dbReference>
<dbReference type="Gramene" id="TraesCS4B02G271600.1">
    <property type="protein sequence ID" value="TraesCS4B02G271600.1"/>
    <property type="gene ID" value="TraesCS4B02G271600"/>
</dbReference>
<sequence length="430" mass="48573">MASGVDRISALPDDVLHQVLHFLPSQEVVRTCVLARRWLGVWRFMPAFRFNGAKGWGSADRFAQFVDHLLHLRFGGDGGRCAPLDSCDFDFDSDGFMRLPANEQHASNWIWKVVPNVRMLRLRVVEFGQEPSPLSDLHLVSQHLTKLELVGVGVKDSVVDFSGCPALVELSMDVCDVFVKQLLSPSLKHLRITRCYTSEYTRILISVPSLVSLELIECRQGRVPLLESLPRLARAVVVLTDDCSDRCSKGRFDNCGADICEDCWWYYGDPEYGPIYDRNNSIFLKGLSEATDLELSSDSELILFDRDLKWCPTFTKLKTLLLNDRCLAADHNALICFLQHSPILERLTLQLFKGPSYVTETEGMYKPLGLSVASNYLKTVEIRCANVDSKVHRLLKILTTYGIRLEQIRVQQTSKISAPGCFHFVCSSFS</sequence>
<dbReference type="Gramene" id="TraesWEE_scaffold_001665_01G000300.1">
    <property type="protein sequence ID" value="TraesWEE_scaffold_001665_01G000300.1"/>
    <property type="gene ID" value="TraesWEE_scaffold_001665_01G000300"/>
</dbReference>
<accession>A0A3B6IUJ2</accession>
<dbReference type="Gramene" id="TraesCLE_scaffold_001542_01G000200.1">
    <property type="protein sequence ID" value="TraesCLE_scaffold_001542_01G000200.1"/>
    <property type="gene ID" value="TraesCLE_scaffold_001542_01G000200"/>
</dbReference>
<dbReference type="CDD" id="cd22160">
    <property type="entry name" value="F-box_AtFBL13-like"/>
    <property type="match status" value="1"/>
</dbReference>
<organism evidence="2">
    <name type="scientific">Triticum aestivum</name>
    <name type="common">Wheat</name>
    <dbReference type="NCBI Taxonomy" id="4565"/>
    <lineage>
        <taxon>Eukaryota</taxon>
        <taxon>Viridiplantae</taxon>
        <taxon>Streptophyta</taxon>
        <taxon>Embryophyta</taxon>
        <taxon>Tracheophyta</taxon>
        <taxon>Spermatophyta</taxon>
        <taxon>Magnoliopsida</taxon>
        <taxon>Liliopsida</taxon>
        <taxon>Poales</taxon>
        <taxon>Poaceae</taxon>
        <taxon>BOP clade</taxon>
        <taxon>Pooideae</taxon>
        <taxon>Triticodae</taxon>
        <taxon>Triticeae</taxon>
        <taxon>Triticinae</taxon>
        <taxon>Triticum</taxon>
    </lineage>
</organism>
<dbReference type="Gramene" id="TraesJAG4B03G02362730.1">
    <property type="protein sequence ID" value="TraesJAG4B03G02362730.1"/>
    <property type="gene ID" value="TraesJAG4B03G02362730"/>
</dbReference>
<reference evidence="2" key="1">
    <citation type="submission" date="2018-08" db="EMBL/GenBank/DDBJ databases">
        <authorList>
            <person name="Rossello M."/>
        </authorList>
    </citation>
    <scope>NUCLEOTIDE SEQUENCE [LARGE SCALE GENOMIC DNA]</scope>
    <source>
        <strain evidence="2">cv. Chinese Spring</strain>
    </source>
</reference>
<dbReference type="Gramene" id="TraesNOR4B03G02382150.1">
    <property type="protein sequence ID" value="TraesNOR4B03G02382150.1"/>
    <property type="gene ID" value="TraesNOR4B03G02382150"/>
</dbReference>
<dbReference type="OrthoDB" id="586540at2759"/>
<dbReference type="SUPFAM" id="SSF52047">
    <property type="entry name" value="RNI-like"/>
    <property type="match status" value="1"/>
</dbReference>
<dbReference type="Proteomes" id="UP000019116">
    <property type="component" value="Chromosome 4B"/>
</dbReference>
<dbReference type="PANTHER" id="PTHR34223">
    <property type="entry name" value="OS11G0201299 PROTEIN"/>
    <property type="match status" value="1"/>
</dbReference>
<dbReference type="SUPFAM" id="SSF81383">
    <property type="entry name" value="F-box domain"/>
    <property type="match status" value="1"/>
</dbReference>
<dbReference type="STRING" id="4565.A0A3B6IUJ2"/>
<dbReference type="RefSeq" id="XP_044372917.1">
    <property type="nucleotide sequence ID" value="XM_044516982.1"/>
</dbReference>
<evidence type="ECO:0000313" key="3">
    <source>
        <dbReference type="Proteomes" id="UP000019116"/>
    </source>
</evidence>
<gene>
    <name evidence="2" type="primary">LOC123095174</name>
</gene>
<dbReference type="PROSITE" id="PS50181">
    <property type="entry name" value="FBOX"/>
    <property type="match status" value="1"/>
</dbReference>
<dbReference type="InterPro" id="IPR036047">
    <property type="entry name" value="F-box-like_dom_sf"/>
</dbReference>
<evidence type="ECO:0000259" key="1">
    <source>
        <dbReference type="PROSITE" id="PS50181"/>
    </source>
</evidence>
<dbReference type="Gramene" id="TraesMAC4B03G02364320.1">
    <property type="protein sequence ID" value="TraesMAC4B03G02364320.1"/>
    <property type="gene ID" value="TraesMAC4B03G02364320"/>
</dbReference>
<dbReference type="InterPro" id="IPR001810">
    <property type="entry name" value="F-box_dom"/>
</dbReference>
<dbReference type="Pfam" id="PF00646">
    <property type="entry name" value="F-box"/>
    <property type="match status" value="1"/>
</dbReference>
<dbReference type="OMA" id="DICEDCW"/>